<evidence type="ECO:0000256" key="2">
    <source>
        <dbReference type="ARBA" id="ARBA00023110"/>
    </source>
</evidence>
<dbReference type="InterPro" id="IPR044665">
    <property type="entry name" value="E_coli_cyclophilin_A-like"/>
</dbReference>
<feature type="signal peptide" evidence="4">
    <location>
        <begin position="1"/>
        <end position="19"/>
    </location>
</feature>
<dbReference type="CDD" id="cd01920">
    <property type="entry name" value="cyclophilin_EcCYP_like"/>
    <property type="match status" value="1"/>
</dbReference>
<comment type="similarity">
    <text evidence="1 4">Belongs to the cyclophilin-type PPIase family.</text>
</comment>
<gene>
    <name evidence="7" type="ORF">QWZ03_02050</name>
</gene>
<dbReference type="SUPFAM" id="SSF50891">
    <property type="entry name" value="Cyclophilin-like"/>
    <property type="match status" value="1"/>
</dbReference>
<evidence type="ECO:0000259" key="6">
    <source>
        <dbReference type="PROSITE" id="PS50072"/>
    </source>
</evidence>
<dbReference type="Gene3D" id="2.40.100.10">
    <property type="entry name" value="Cyclophilin-like"/>
    <property type="match status" value="1"/>
</dbReference>
<dbReference type="PRINTS" id="PR00153">
    <property type="entry name" value="CSAPPISMRASE"/>
</dbReference>
<evidence type="ECO:0000313" key="8">
    <source>
        <dbReference type="Proteomes" id="UP001180081"/>
    </source>
</evidence>
<dbReference type="PANTHER" id="PTHR43246">
    <property type="entry name" value="PEPTIDYL-PROLYL CIS-TRANS ISOMERASE CYP38, CHLOROPLASTIC"/>
    <property type="match status" value="1"/>
</dbReference>
<dbReference type="InterPro" id="IPR020892">
    <property type="entry name" value="Cyclophilin-type_PPIase_CS"/>
</dbReference>
<keyword evidence="4" id="KW-0732">Signal</keyword>
<feature type="chain" id="PRO_5045009871" description="Peptidyl-prolyl cis-trans isomerase" evidence="4">
    <location>
        <begin position="20"/>
        <end position="210"/>
    </location>
</feature>
<comment type="catalytic activity">
    <reaction evidence="4">
        <text>[protein]-peptidylproline (omega=180) = [protein]-peptidylproline (omega=0)</text>
        <dbReference type="Rhea" id="RHEA:16237"/>
        <dbReference type="Rhea" id="RHEA-COMP:10747"/>
        <dbReference type="Rhea" id="RHEA-COMP:10748"/>
        <dbReference type="ChEBI" id="CHEBI:83833"/>
        <dbReference type="ChEBI" id="CHEBI:83834"/>
        <dbReference type="EC" id="5.2.1.8"/>
    </reaction>
</comment>
<dbReference type="PROSITE" id="PS50072">
    <property type="entry name" value="CSA_PPIASE_2"/>
    <property type="match status" value="1"/>
</dbReference>
<evidence type="ECO:0000256" key="1">
    <source>
        <dbReference type="ARBA" id="ARBA00007365"/>
    </source>
</evidence>
<evidence type="ECO:0000313" key="7">
    <source>
        <dbReference type="EMBL" id="MDN3575554.1"/>
    </source>
</evidence>
<keyword evidence="3 4" id="KW-0413">Isomerase</keyword>
<dbReference type="RefSeq" id="WP_290331206.1">
    <property type="nucleotide sequence ID" value="NZ_JAUFPU010000002.1"/>
</dbReference>
<evidence type="ECO:0000256" key="5">
    <source>
        <dbReference type="SAM" id="MobiDB-lite"/>
    </source>
</evidence>
<dbReference type="EC" id="5.2.1.8" evidence="4"/>
<comment type="caution">
    <text evidence="7">The sequence shown here is derived from an EMBL/GenBank/DDBJ whole genome shotgun (WGS) entry which is preliminary data.</text>
</comment>
<keyword evidence="8" id="KW-1185">Reference proteome</keyword>
<protein>
    <recommendedName>
        <fullName evidence="4">Peptidyl-prolyl cis-trans isomerase</fullName>
        <shortName evidence="4">PPIase</shortName>
        <ecNumber evidence="4">5.2.1.8</ecNumber>
    </recommendedName>
</protein>
<comment type="function">
    <text evidence="4">PPIases accelerate the folding of proteins. It catalyzes the cis-trans isomerization of proline imidic peptide bonds in oligopeptides.</text>
</comment>
<reference evidence="7" key="1">
    <citation type="journal article" date="2014" name="Int. J. Syst. Evol. Microbiol.">
        <title>Complete genome of a new Firmicutes species belonging to the dominant human colonic microbiota ('Ruminococcus bicirculans') reveals two chromosomes and a selective capacity to utilize plant glucans.</title>
        <authorList>
            <consortium name="NISC Comparative Sequencing Program"/>
            <person name="Wegmann U."/>
            <person name="Louis P."/>
            <person name="Goesmann A."/>
            <person name="Henrissat B."/>
            <person name="Duncan S.H."/>
            <person name="Flint H.J."/>
        </authorList>
    </citation>
    <scope>NUCLEOTIDE SEQUENCE</scope>
    <source>
        <strain evidence="7">CECT 7703</strain>
    </source>
</reference>
<dbReference type="InterPro" id="IPR029000">
    <property type="entry name" value="Cyclophilin-like_dom_sf"/>
</dbReference>
<feature type="domain" description="PPIase cyclophilin-type" evidence="6">
    <location>
        <begin position="31"/>
        <end position="184"/>
    </location>
</feature>
<name>A0ABT8B0H4_9NEIS</name>
<dbReference type="PROSITE" id="PS00170">
    <property type="entry name" value="CSA_PPIASE_1"/>
    <property type="match status" value="1"/>
</dbReference>
<keyword evidence="2 4" id="KW-0697">Rotamase</keyword>
<dbReference type="Pfam" id="PF00160">
    <property type="entry name" value="Pro_isomerase"/>
    <property type="match status" value="1"/>
</dbReference>
<organism evidence="7 8">
    <name type="scientific">Chitinimonas viridis</name>
    <dbReference type="NCBI Taxonomy" id="664880"/>
    <lineage>
        <taxon>Bacteria</taxon>
        <taxon>Pseudomonadati</taxon>
        <taxon>Pseudomonadota</taxon>
        <taxon>Betaproteobacteria</taxon>
        <taxon>Neisseriales</taxon>
        <taxon>Chitinibacteraceae</taxon>
        <taxon>Chitinimonas</taxon>
    </lineage>
</organism>
<dbReference type="GO" id="GO:0016853">
    <property type="term" value="F:isomerase activity"/>
    <property type="evidence" value="ECO:0007669"/>
    <property type="project" value="UniProtKB-KW"/>
</dbReference>
<dbReference type="Proteomes" id="UP001180081">
    <property type="component" value="Unassembled WGS sequence"/>
</dbReference>
<feature type="region of interest" description="Disordered" evidence="5">
    <location>
        <begin position="188"/>
        <end position="210"/>
    </location>
</feature>
<proteinExistence type="inferred from homology"/>
<dbReference type="EMBL" id="JAUFPU010000002">
    <property type="protein sequence ID" value="MDN3575554.1"/>
    <property type="molecule type" value="Genomic_DNA"/>
</dbReference>
<evidence type="ECO:0000256" key="4">
    <source>
        <dbReference type="RuleBase" id="RU363019"/>
    </source>
</evidence>
<sequence>MKKLLLAFALVLAAPAALAANPLVRFTTNQGDIDVELFQDKAPKSVANFLAYVKKGHYNGTIFHRVIPGFVVQGGGFTPDMREKPTSKPIENEAKNGLSNAIGTLAMARTMDPHSASAQFYVNVGENVQLDYREESPRGWGYAVFGKVIAGMDVVEKIAAEPTSMTNGMRDVPVKPIIVKSAKQIPDTRIAKPAPAVPPALTPAADPAKQ</sequence>
<evidence type="ECO:0000256" key="3">
    <source>
        <dbReference type="ARBA" id="ARBA00023235"/>
    </source>
</evidence>
<reference evidence="7" key="2">
    <citation type="submission" date="2023-06" db="EMBL/GenBank/DDBJ databases">
        <authorList>
            <person name="Lucena T."/>
            <person name="Sun Q."/>
        </authorList>
    </citation>
    <scope>NUCLEOTIDE SEQUENCE</scope>
    <source>
        <strain evidence="7">CECT 7703</strain>
    </source>
</reference>
<dbReference type="InterPro" id="IPR002130">
    <property type="entry name" value="Cyclophilin-type_PPIase_dom"/>
</dbReference>
<accession>A0ABT8B0H4</accession>